<keyword evidence="1" id="KW-0812">Transmembrane</keyword>
<sequence>LGYNTIKNQNSKDIFDILRQTSTFLCTTILLFHGFIFSVAIVELTNLFYVLIQKIALRSKLFLKDFNFIIYLVFICFGVKYAFLEASNMSLSISNPNSIIFIFEKSYVILQIVFIIIWSIVLYQFYLFDQIFYFFILVGLYLLISGILPVIFLKKSKFLFDTIIGFLIYEIIKITLSINFMFIFLLEYDMSLNTTKYLHYFNIFKREKYFQY</sequence>
<evidence type="ECO:0000313" key="3">
    <source>
        <dbReference type="Proteomes" id="UP000282876"/>
    </source>
</evidence>
<dbReference type="Proteomes" id="UP000282876">
    <property type="component" value="Unassembled WGS sequence"/>
</dbReference>
<feature type="transmembrane region" description="Helical" evidence="1">
    <location>
        <begin position="107"/>
        <end position="126"/>
    </location>
</feature>
<keyword evidence="1" id="KW-1133">Transmembrane helix</keyword>
<accession>A0A437AJ20</accession>
<feature type="transmembrane region" description="Helical" evidence="1">
    <location>
        <begin position="68"/>
        <end position="86"/>
    </location>
</feature>
<evidence type="ECO:0000256" key="1">
    <source>
        <dbReference type="SAM" id="Phobius"/>
    </source>
</evidence>
<feature type="non-terminal residue" evidence="2">
    <location>
        <position position="1"/>
    </location>
</feature>
<dbReference type="VEuPathDB" id="MicrosporidiaDB:TUBRATIS_24560"/>
<proteinExistence type="predicted"/>
<evidence type="ECO:0000313" key="2">
    <source>
        <dbReference type="EMBL" id="RVD91102.1"/>
    </source>
</evidence>
<keyword evidence="3" id="KW-1185">Reference proteome</keyword>
<dbReference type="AlphaFoldDB" id="A0A437AJ20"/>
<feature type="transmembrane region" description="Helical" evidence="1">
    <location>
        <begin position="132"/>
        <end position="152"/>
    </location>
</feature>
<gene>
    <name evidence="2" type="ORF">TUBRATIS_24560</name>
</gene>
<name>A0A437AJ20_9MICR</name>
<dbReference type="EMBL" id="RCSS01000646">
    <property type="protein sequence ID" value="RVD91102.1"/>
    <property type="molecule type" value="Genomic_DNA"/>
</dbReference>
<feature type="transmembrane region" description="Helical" evidence="1">
    <location>
        <begin position="21"/>
        <end position="48"/>
    </location>
</feature>
<reference evidence="2 3" key="1">
    <citation type="submission" date="2018-10" db="EMBL/GenBank/DDBJ databases">
        <title>Draft genome sequence of the microsporidian Tubulinosema ratisbonensis.</title>
        <authorList>
            <person name="Polonais V."/>
            <person name="Peyretaillade E."/>
            <person name="Niehus S."/>
            <person name="Wawrzyniak I."/>
            <person name="Franchet A."/>
            <person name="Gaspin C."/>
            <person name="Reichstadt M."/>
            <person name="Belser C."/>
            <person name="Labadie K."/>
            <person name="Delbac F."/>
            <person name="Ferrandon D."/>
        </authorList>
    </citation>
    <scope>NUCLEOTIDE SEQUENCE [LARGE SCALE GENOMIC DNA]</scope>
    <source>
        <strain evidence="2 3">Franzen</strain>
    </source>
</reference>
<protein>
    <submittedName>
        <fullName evidence="2">Uncharacterized protein</fullName>
    </submittedName>
</protein>
<organism evidence="2 3">
    <name type="scientific">Tubulinosema ratisbonensis</name>
    <dbReference type="NCBI Taxonomy" id="291195"/>
    <lineage>
        <taxon>Eukaryota</taxon>
        <taxon>Fungi</taxon>
        <taxon>Fungi incertae sedis</taxon>
        <taxon>Microsporidia</taxon>
        <taxon>Tubulinosematoidea</taxon>
        <taxon>Tubulinosematidae</taxon>
        <taxon>Tubulinosema</taxon>
    </lineage>
</organism>
<feature type="transmembrane region" description="Helical" evidence="1">
    <location>
        <begin position="164"/>
        <end position="186"/>
    </location>
</feature>
<comment type="caution">
    <text evidence="2">The sequence shown here is derived from an EMBL/GenBank/DDBJ whole genome shotgun (WGS) entry which is preliminary data.</text>
</comment>
<keyword evidence="1" id="KW-0472">Membrane</keyword>